<proteinExistence type="inferred from homology"/>
<evidence type="ECO:0000256" key="1">
    <source>
        <dbReference type="ARBA" id="ARBA00001947"/>
    </source>
</evidence>
<keyword evidence="11" id="KW-0648">Protein biosynthesis</keyword>
<feature type="domain" description="Cysteinyl-tRNA synthetase class Ia DALR" evidence="17">
    <location>
        <begin position="539"/>
        <end position="594"/>
    </location>
</feature>
<dbReference type="FunFam" id="1.20.120.1910:FF:000005">
    <property type="entry name" value="Cysteine-tRNA ligase, putative"/>
    <property type="match status" value="1"/>
</dbReference>
<dbReference type="SUPFAM" id="SSF52374">
    <property type="entry name" value="Nucleotidylyl transferase"/>
    <property type="match status" value="1"/>
</dbReference>
<evidence type="ECO:0000256" key="3">
    <source>
        <dbReference type="ARBA" id="ARBA00005594"/>
    </source>
</evidence>
<dbReference type="GO" id="GO:0004817">
    <property type="term" value="F:cysteine-tRNA ligase activity"/>
    <property type="evidence" value="ECO:0007669"/>
    <property type="project" value="UniProtKB-EC"/>
</dbReference>
<evidence type="ECO:0000256" key="9">
    <source>
        <dbReference type="ARBA" id="ARBA00022833"/>
    </source>
</evidence>
<feature type="compositionally biased region" description="Basic and acidic residues" evidence="15">
    <location>
        <begin position="752"/>
        <end position="761"/>
    </location>
</feature>
<evidence type="ECO:0000313" key="19">
    <source>
        <dbReference type="Proteomes" id="UP001164286"/>
    </source>
</evidence>
<dbReference type="HAMAP" id="MF_00041">
    <property type="entry name" value="Cys_tRNA_synth"/>
    <property type="match status" value="1"/>
</dbReference>
<dbReference type="InterPro" id="IPR015273">
    <property type="entry name" value="Cys-tRNA-synt_Ia_DALR"/>
</dbReference>
<dbReference type="PRINTS" id="PR00983">
    <property type="entry name" value="TRNASYNTHCYS"/>
</dbReference>
<evidence type="ECO:0000256" key="2">
    <source>
        <dbReference type="ARBA" id="ARBA00004496"/>
    </source>
</evidence>
<gene>
    <name evidence="18" type="ORF">MKK02DRAFT_22551</name>
</gene>
<keyword evidence="10" id="KW-0067">ATP-binding</keyword>
<keyword evidence="5" id="KW-0963">Cytoplasm</keyword>
<sequence>MSIITEAPKGSSSAQPAWVRPEPAVAEPVLKVYNSLTRSKDAFVPTKGKQVDWYNCGPTVYDASHMGHARNYLTQDIVRRILRDYFGYDVNFVMNVTDIDDKIILRARESHLLARTTSSTPSLTSDLISTVQQAFDAYFAKRIVKNLPSSVTPAEFDGTPSEHFALVRERDTKDAEWAKAAREKDEKWGLYLTSLTRAGEALEVAKRKLEGQGGSGDVKELVDGAADVLGPYLGETVRDSVENPIQVSRDLAAYWENQFFTDMARLRVLPPDTVTRVSEYVPEIVAYVEKIIQNGYAYEESGNVWFDVAKFEGAEGEYGEWTHEYAKLQPGSKGNRKLIDEGEGALTTSQGKRQAADFALWKSKRAGEPAWASPWGEGRPGWHIECSVMASAILGKGMDIHSGGVDLMFPHHDNELAQSEAYHGCQQWVNYFLHTGHLHIEGLKMSKSLKNFITIEEALRDYSARQLRIAFMLQSWNAKMDFKKDLISDVRTKEETFDNFFSNVNARIRQSDRSSDGKHHFDAPEFTLMSDFHTAQHDFRVALCDSFNTPSALIVLLDIVSKVNVYIATRGSAANLEPVQVIAEWVTRMLRMFGLGEGPVSEGQIGWGKELGEGEENGEEFEKKVDKYLKALVGFRDEIRKIARDGGESKEILALCDRFRDRDLVELGVQLDDGQGADGGALYKLTDPAILIRQREEKAAIQADKLAKKAAQAKEAEAKRIALLEKGKTPPGEMFRPPNVPEGTYTEWDEQGLPKKDGEGKEVAKSAVKRLMKEQKAQEKAHEAWLAWKKEEGEK</sequence>
<feature type="domain" description="tRNA synthetases class I catalytic" evidence="16">
    <location>
        <begin position="43"/>
        <end position="490"/>
    </location>
</feature>
<keyword evidence="7" id="KW-0479">Metal-binding</keyword>
<evidence type="ECO:0000259" key="17">
    <source>
        <dbReference type="Pfam" id="PF09190"/>
    </source>
</evidence>
<dbReference type="NCBIfam" id="TIGR00435">
    <property type="entry name" value="cysS"/>
    <property type="match status" value="1"/>
</dbReference>
<dbReference type="InterPro" id="IPR032678">
    <property type="entry name" value="tRNA-synt_1_cat_dom"/>
</dbReference>
<dbReference type="GO" id="GO:0005524">
    <property type="term" value="F:ATP binding"/>
    <property type="evidence" value="ECO:0007669"/>
    <property type="project" value="UniProtKB-KW"/>
</dbReference>
<dbReference type="InterPro" id="IPR024909">
    <property type="entry name" value="Cys-tRNA/MSH_ligase"/>
</dbReference>
<dbReference type="EMBL" id="JAKWFO010000003">
    <property type="protein sequence ID" value="KAI9638555.1"/>
    <property type="molecule type" value="Genomic_DNA"/>
</dbReference>
<evidence type="ECO:0000313" key="18">
    <source>
        <dbReference type="EMBL" id="KAI9638555.1"/>
    </source>
</evidence>
<accession>A0AA38HE65</accession>
<evidence type="ECO:0000256" key="15">
    <source>
        <dbReference type="SAM" id="MobiDB-lite"/>
    </source>
</evidence>
<dbReference type="PANTHER" id="PTHR10890">
    <property type="entry name" value="CYSTEINYL-TRNA SYNTHETASE"/>
    <property type="match status" value="1"/>
</dbReference>
<evidence type="ECO:0000256" key="13">
    <source>
        <dbReference type="ARBA" id="ARBA00031499"/>
    </source>
</evidence>
<dbReference type="Gene3D" id="1.20.120.1910">
    <property type="entry name" value="Cysteine-tRNA ligase, C-terminal anti-codon recognition domain"/>
    <property type="match status" value="1"/>
</dbReference>
<name>A0AA38HE65_9TREE</name>
<keyword evidence="12 18" id="KW-0030">Aminoacyl-tRNA synthetase</keyword>
<organism evidence="18 19">
    <name type="scientific">Dioszegia hungarica</name>
    <dbReference type="NCBI Taxonomy" id="4972"/>
    <lineage>
        <taxon>Eukaryota</taxon>
        <taxon>Fungi</taxon>
        <taxon>Dikarya</taxon>
        <taxon>Basidiomycota</taxon>
        <taxon>Agaricomycotina</taxon>
        <taxon>Tremellomycetes</taxon>
        <taxon>Tremellales</taxon>
        <taxon>Bulleribasidiaceae</taxon>
        <taxon>Dioszegia</taxon>
    </lineage>
</organism>
<evidence type="ECO:0000256" key="6">
    <source>
        <dbReference type="ARBA" id="ARBA00022598"/>
    </source>
</evidence>
<feature type="region of interest" description="Disordered" evidence="15">
    <location>
        <begin position="728"/>
        <end position="761"/>
    </location>
</feature>
<dbReference type="AlphaFoldDB" id="A0AA38HE65"/>
<dbReference type="InterPro" id="IPR015803">
    <property type="entry name" value="Cys-tRNA-ligase"/>
</dbReference>
<comment type="cofactor">
    <cofactor evidence="1">
        <name>Zn(2+)</name>
        <dbReference type="ChEBI" id="CHEBI:29105"/>
    </cofactor>
</comment>
<dbReference type="InterPro" id="IPR014729">
    <property type="entry name" value="Rossmann-like_a/b/a_fold"/>
</dbReference>
<keyword evidence="9" id="KW-0862">Zinc</keyword>
<dbReference type="GO" id="GO:0005737">
    <property type="term" value="C:cytoplasm"/>
    <property type="evidence" value="ECO:0007669"/>
    <property type="project" value="UniProtKB-SubCell"/>
</dbReference>
<dbReference type="PANTHER" id="PTHR10890:SF3">
    <property type="entry name" value="CYSTEINE--TRNA LIGASE, CYTOPLASMIC"/>
    <property type="match status" value="1"/>
</dbReference>
<evidence type="ECO:0000256" key="10">
    <source>
        <dbReference type="ARBA" id="ARBA00022840"/>
    </source>
</evidence>
<dbReference type="Gene3D" id="3.40.50.620">
    <property type="entry name" value="HUPs"/>
    <property type="match status" value="2"/>
</dbReference>
<comment type="subcellular location">
    <subcellularLocation>
        <location evidence="2">Cytoplasm</location>
    </subcellularLocation>
</comment>
<dbReference type="RefSeq" id="XP_052948332.1">
    <property type="nucleotide sequence ID" value="XM_053086586.1"/>
</dbReference>
<keyword evidence="19" id="KW-1185">Reference proteome</keyword>
<protein>
    <recommendedName>
        <fullName evidence="4">cysteine--tRNA ligase</fullName>
        <ecNumber evidence="4">6.1.1.16</ecNumber>
    </recommendedName>
    <alternativeName>
        <fullName evidence="13">Cysteinyl-tRNA synthetase</fullName>
    </alternativeName>
</protein>
<evidence type="ECO:0000256" key="7">
    <source>
        <dbReference type="ARBA" id="ARBA00022723"/>
    </source>
</evidence>
<reference evidence="18" key="1">
    <citation type="journal article" date="2022" name="G3 (Bethesda)">
        <title>High quality genome of the basidiomycete yeast Dioszegia hungarica PDD-24b-2 isolated from cloud water.</title>
        <authorList>
            <person name="Jarrige D."/>
            <person name="Haridas S."/>
            <person name="Bleykasten-Grosshans C."/>
            <person name="Joly M."/>
            <person name="Nadalig T."/>
            <person name="Sancelme M."/>
            <person name="Vuilleumier S."/>
            <person name="Grigoriev I.V."/>
            <person name="Amato P."/>
            <person name="Bringel F."/>
        </authorList>
    </citation>
    <scope>NUCLEOTIDE SEQUENCE</scope>
    <source>
        <strain evidence="18">PDD-24b-2</strain>
    </source>
</reference>
<dbReference type="Pfam" id="PF01406">
    <property type="entry name" value="tRNA-synt_1e"/>
    <property type="match status" value="1"/>
</dbReference>
<dbReference type="EC" id="6.1.1.16" evidence="4"/>
<dbReference type="GO" id="GO:0046872">
    <property type="term" value="F:metal ion binding"/>
    <property type="evidence" value="ECO:0007669"/>
    <property type="project" value="UniProtKB-KW"/>
</dbReference>
<dbReference type="InterPro" id="IPR009080">
    <property type="entry name" value="tRNAsynth_Ia_anticodon-bd"/>
</dbReference>
<dbReference type="GO" id="GO:0006423">
    <property type="term" value="P:cysteinyl-tRNA aminoacylation"/>
    <property type="evidence" value="ECO:0007669"/>
    <property type="project" value="InterPro"/>
</dbReference>
<keyword evidence="8" id="KW-0547">Nucleotide-binding</keyword>
<evidence type="ECO:0000259" key="16">
    <source>
        <dbReference type="Pfam" id="PF01406"/>
    </source>
</evidence>
<evidence type="ECO:0000256" key="12">
    <source>
        <dbReference type="ARBA" id="ARBA00023146"/>
    </source>
</evidence>
<evidence type="ECO:0000256" key="8">
    <source>
        <dbReference type="ARBA" id="ARBA00022741"/>
    </source>
</evidence>
<evidence type="ECO:0000256" key="14">
    <source>
        <dbReference type="SAM" id="Coils"/>
    </source>
</evidence>
<dbReference type="SUPFAM" id="SSF47323">
    <property type="entry name" value="Anticodon-binding domain of a subclass of class I aminoacyl-tRNA synthetases"/>
    <property type="match status" value="1"/>
</dbReference>
<dbReference type="CDD" id="cd00672">
    <property type="entry name" value="CysRS_core"/>
    <property type="match status" value="1"/>
</dbReference>
<dbReference type="Proteomes" id="UP001164286">
    <property type="component" value="Unassembled WGS sequence"/>
</dbReference>
<evidence type="ECO:0000256" key="11">
    <source>
        <dbReference type="ARBA" id="ARBA00022917"/>
    </source>
</evidence>
<keyword evidence="6" id="KW-0436">Ligase</keyword>
<dbReference type="Pfam" id="PF09190">
    <property type="entry name" value="DALR_2"/>
    <property type="match status" value="1"/>
</dbReference>
<comment type="caution">
    <text evidence="18">The sequence shown here is derived from an EMBL/GenBank/DDBJ whole genome shotgun (WGS) entry which is preliminary data.</text>
</comment>
<dbReference type="GeneID" id="77725787"/>
<feature type="coiled-coil region" evidence="14">
    <location>
        <begin position="696"/>
        <end position="726"/>
    </location>
</feature>
<comment type="similarity">
    <text evidence="3">Belongs to the class-I aminoacyl-tRNA synthetase family.</text>
</comment>
<evidence type="ECO:0000256" key="5">
    <source>
        <dbReference type="ARBA" id="ARBA00022490"/>
    </source>
</evidence>
<evidence type="ECO:0000256" key="4">
    <source>
        <dbReference type="ARBA" id="ARBA00012832"/>
    </source>
</evidence>
<keyword evidence="14" id="KW-0175">Coiled coil</keyword>